<evidence type="ECO:0000256" key="4">
    <source>
        <dbReference type="PROSITE-ProRule" id="PRU01161"/>
    </source>
</evidence>
<evidence type="ECO:0000256" key="1">
    <source>
        <dbReference type="ARBA" id="ARBA00022801"/>
    </source>
</evidence>
<dbReference type="InterPro" id="IPR050301">
    <property type="entry name" value="NTE"/>
</dbReference>
<evidence type="ECO:0000259" key="6">
    <source>
        <dbReference type="PROSITE" id="PS51635"/>
    </source>
</evidence>
<feature type="region of interest" description="Disordered" evidence="5">
    <location>
        <begin position="191"/>
        <end position="214"/>
    </location>
</feature>
<protein>
    <submittedName>
        <fullName evidence="7">Patatin</fullName>
    </submittedName>
</protein>
<evidence type="ECO:0000313" key="8">
    <source>
        <dbReference type="Proteomes" id="UP000215367"/>
    </source>
</evidence>
<dbReference type="InterPro" id="IPR002641">
    <property type="entry name" value="PNPLA_dom"/>
</dbReference>
<dbReference type="EMBL" id="NOWT01000003">
    <property type="protein sequence ID" value="OYD85517.1"/>
    <property type="molecule type" value="Genomic_DNA"/>
</dbReference>
<dbReference type="Pfam" id="PF01734">
    <property type="entry name" value="Patatin"/>
    <property type="match status" value="1"/>
</dbReference>
<feature type="domain" description="PNPLA" evidence="6">
    <location>
        <begin position="11"/>
        <end position="171"/>
    </location>
</feature>
<dbReference type="PANTHER" id="PTHR14226">
    <property type="entry name" value="NEUROPATHY TARGET ESTERASE/SWISS CHEESE D.MELANOGASTER"/>
    <property type="match status" value="1"/>
</dbReference>
<dbReference type="RefSeq" id="WP_094302272.1">
    <property type="nucleotide sequence ID" value="NZ_NOWT01000003.1"/>
</dbReference>
<evidence type="ECO:0000256" key="2">
    <source>
        <dbReference type="ARBA" id="ARBA00022963"/>
    </source>
</evidence>
<evidence type="ECO:0000256" key="5">
    <source>
        <dbReference type="SAM" id="MobiDB-lite"/>
    </source>
</evidence>
<sequence length="351" mass="37406">MLAVSGLKIGLALGSGAARGWAHIGVLRALEEIGVEPDVICGTSIGAVVGAAYLTDQLDELQAWAQSMGWLGMLGIIDLTFRRGGLLAADRTFDRFRNHRTEVTIDQLRKPFAAVATDLGTGREIWLRDGPMLSAVQASAAMPGLFPAVRRDDHWLVDGALVNPVPVSLCRALGADVVIAVNLNSELSPLSRPSGRGAAKLRKAAEAKPAQMQAPQMQQARMQEAQPVPEVAMAPAGDATSPVFSTLTSQIASWMGRRPAARTRFLADQLARPPASDVPPNVMDVMAGSIDIMQDRITRSRLAGEPPDVLIAPRLAHIGILEFDRAEEVVEIGYGAASILKPALELALRRA</sequence>
<dbReference type="PROSITE" id="PS51635">
    <property type="entry name" value="PNPLA"/>
    <property type="match status" value="1"/>
</dbReference>
<evidence type="ECO:0000313" key="7">
    <source>
        <dbReference type="EMBL" id="OYD85517.1"/>
    </source>
</evidence>
<name>A0A235HIZ3_AZOBR</name>
<reference evidence="7 8" key="1">
    <citation type="submission" date="2017-07" db="EMBL/GenBank/DDBJ databases">
        <title>Whole genome sequence of Azospirillum brasilense 2A1, a potential biofertilizer strain.</title>
        <authorList>
            <person name="Fontana C.A."/>
            <person name="Toffoli L.M."/>
            <person name="Salazar S.M."/>
            <person name="Puglisi E."/>
            <person name="Pedraza R."/>
            <person name="Bassi D."/>
            <person name="Cocconcelli P.S."/>
        </authorList>
    </citation>
    <scope>NUCLEOTIDE SEQUENCE [LARGE SCALE GENOMIC DNA]</scope>
    <source>
        <strain evidence="7 8">2A1</strain>
    </source>
</reference>
<dbReference type="Proteomes" id="UP000215367">
    <property type="component" value="Unassembled WGS sequence"/>
</dbReference>
<evidence type="ECO:0000256" key="3">
    <source>
        <dbReference type="ARBA" id="ARBA00023098"/>
    </source>
</evidence>
<keyword evidence="3 4" id="KW-0443">Lipid metabolism</keyword>
<dbReference type="SUPFAM" id="SSF52151">
    <property type="entry name" value="FabD/lysophospholipase-like"/>
    <property type="match status" value="1"/>
</dbReference>
<accession>A0A235HIZ3</accession>
<gene>
    <name evidence="7" type="ORF">CHT98_05665</name>
</gene>
<dbReference type="PANTHER" id="PTHR14226:SF76">
    <property type="entry name" value="NTE FAMILY PROTEIN RSSA"/>
    <property type="match status" value="1"/>
</dbReference>
<feature type="short sequence motif" description="GXSXG" evidence="4">
    <location>
        <begin position="42"/>
        <end position="46"/>
    </location>
</feature>
<comment type="caution">
    <text evidence="7">The sequence shown here is derived from an EMBL/GenBank/DDBJ whole genome shotgun (WGS) entry which is preliminary data.</text>
</comment>
<feature type="active site" description="Nucleophile" evidence="4">
    <location>
        <position position="44"/>
    </location>
</feature>
<organism evidence="7 8">
    <name type="scientific">Azospirillum brasilense</name>
    <dbReference type="NCBI Taxonomy" id="192"/>
    <lineage>
        <taxon>Bacteria</taxon>
        <taxon>Pseudomonadati</taxon>
        <taxon>Pseudomonadota</taxon>
        <taxon>Alphaproteobacteria</taxon>
        <taxon>Rhodospirillales</taxon>
        <taxon>Azospirillaceae</taxon>
        <taxon>Azospirillum</taxon>
    </lineage>
</organism>
<proteinExistence type="predicted"/>
<dbReference type="AlphaFoldDB" id="A0A235HIZ3"/>
<dbReference type="GO" id="GO:0016787">
    <property type="term" value="F:hydrolase activity"/>
    <property type="evidence" value="ECO:0007669"/>
    <property type="project" value="UniProtKB-UniRule"/>
</dbReference>
<feature type="active site" description="Proton acceptor" evidence="4">
    <location>
        <position position="158"/>
    </location>
</feature>
<dbReference type="InterPro" id="IPR016035">
    <property type="entry name" value="Acyl_Trfase/lysoPLipase"/>
</dbReference>
<keyword evidence="2 4" id="KW-0442">Lipid degradation</keyword>
<keyword evidence="1 4" id="KW-0378">Hydrolase</keyword>
<dbReference type="Gene3D" id="3.40.1090.10">
    <property type="entry name" value="Cytosolic phospholipase A2 catalytic domain"/>
    <property type="match status" value="2"/>
</dbReference>
<comment type="caution">
    <text evidence="4">Lacks conserved residue(s) required for the propagation of feature annotation.</text>
</comment>
<dbReference type="GO" id="GO:0016042">
    <property type="term" value="P:lipid catabolic process"/>
    <property type="evidence" value="ECO:0007669"/>
    <property type="project" value="UniProtKB-UniRule"/>
</dbReference>
<feature type="short sequence motif" description="DGA/G" evidence="4">
    <location>
        <begin position="158"/>
        <end position="160"/>
    </location>
</feature>